<evidence type="ECO:0000313" key="4">
    <source>
        <dbReference type="Proteomes" id="UP000264353"/>
    </source>
</evidence>
<feature type="coiled-coil region" evidence="1">
    <location>
        <begin position="182"/>
        <end position="209"/>
    </location>
</feature>
<feature type="region of interest" description="Disordered" evidence="2">
    <location>
        <begin position="316"/>
        <end position="342"/>
    </location>
</feature>
<accession>A0A397Y7B6</accession>
<dbReference type="EMBL" id="CM010635">
    <property type="protein sequence ID" value="RID49492.1"/>
    <property type="molecule type" value="Genomic_DNA"/>
</dbReference>
<reference evidence="3 4" key="1">
    <citation type="submission" date="2018-06" db="EMBL/GenBank/DDBJ databases">
        <title>WGS assembly of Brassica rapa FPsc.</title>
        <authorList>
            <person name="Bowman J."/>
            <person name="Kohchi T."/>
            <person name="Yamato K."/>
            <person name="Jenkins J."/>
            <person name="Shu S."/>
            <person name="Ishizaki K."/>
            <person name="Yamaoka S."/>
            <person name="Nishihama R."/>
            <person name="Nakamura Y."/>
            <person name="Berger F."/>
            <person name="Adam C."/>
            <person name="Aki S."/>
            <person name="Althoff F."/>
            <person name="Araki T."/>
            <person name="Arteaga-Vazquez M."/>
            <person name="Balasubrmanian S."/>
            <person name="Bauer D."/>
            <person name="Boehm C."/>
            <person name="Briginshaw L."/>
            <person name="Caballero-Perez J."/>
            <person name="Catarino B."/>
            <person name="Chen F."/>
            <person name="Chiyoda S."/>
            <person name="Chovatia M."/>
            <person name="Davies K."/>
            <person name="Delmans M."/>
            <person name="Demura T."/>
            <person name="Dierschke T."/>
            <person name="Dolan L."/>
            <person name="Dorantes-Acosta A."/>
            <person name="Eklund D."/>
            <person name="Florent S."/>
            <person name="Flores-Sandoval E."/>
            <person name="Fujiyama A."/>
            <person name="Fukuzawa H."/>
            <person name="Galik B."/>
            <person name="Grimanelli D."/>
            <person name="Grimwood J."/>
            <person name="Grossniklaus U."/>
            <person name="Hamada T."/>
            <person name="Haseloff J."/>
            <person name="Hetherington A."/>
            <person name="Higo A."/>
            <person name="Hirakawa Y."/>
            <person name="Hundley H."/>
            <person name="Ikeda Y."/>
            <person name="Inoue K."/>
            <person name="Inoue S."/>
            <person name="Ishida S."/>
            <person name="Jia Q."/>
            <person name="Kakita M."/>
            <person name="Kanazawa T."/>
            <person name="Kawai Y."/>
            <person name="Kawashima T."/>
            <person name="Kennedy M."/>
            <person name="Kinose K."/>
            <person name="Kinoshita T."/>
            <person name="Kohara Y."/>
            <person name="Koide E."/>
            <person name="Komatsu K."/>
            <person name="Kopischke S."/>
            <person name="Kubo M."/>
            <person name="Kyozuka J."/>
            <person name="Lagercrantz U."/>
            <person name="Lin S."/>
            <person name="Lindquist E."/>
            <person name="Lipzen A."/>
            <person name="Lu C."/>
            <person name="Luna E."/>
            <person name="Martienssen R."/>
            <person name="Minamino N."/>
            <person name="Mizutani M."/>
            <person name="Mizutani M."/>
            <person name="Mochizuki N."/>
            <person name="Monte I."/>
            <person name="Mosher R."/>
            <person name="Nagasaki H."/>
            <person name="Nakagami H."/>
            <person name="Naramoto S."/>
            <person name="Nishitani K."/>
            <person name="Ohtani M."/>
            <person name="Okamoto T."/>
            <person name="Okumura M."/>
            <person name="Phillips J."/>
            <person name="Pollak B."/>
            <person name="Reinders A."/>
            <person name="Roevekamp M."/>
            <person name="Sano R."/>
            <person name="Sawa S."/>
            <person name="Schmid M."/>
            <person name="Shirakawa M."/>
            <person name="Solano R."/>
            <person name="Spunde A."/>
            <person name="Suetsugu N."/>
            <person name="Sugano S."/>
            <person name="Sugiyama A."/>
            <person name="Sun R."/>
            <person name="Suzuki Y."/>
            <person name="Takenaka M."/>
            <person name="Takezawa D."/>
            <person name="Tomogane H."/>
            <person name="Tsuzuki M."/>
            <person name="Ueda T."/>
            <person name="Umeda M."/>
            <person name="Ward J."/>
            <person name="Watanabe Y."/>
            <person name="Yazaki K."/>
            <person name="Yokoyama R."/>
            <person name="Yoshitake Y."/>
            <person name="Yotsui I."/>
            <person name="Zachgo S."/>
            <person name="Schmutz J."/>
        </authorList>
    </citation>
    <scope>NUCLEOTIDE SEQUENCE [LARGE SCALE GENOMIC DNA]</scope>
    <source>
        <strain evidence="4">cv. B-3</strain>
    </source>
</reference>
<name>A0A397Y7B6_BRACM</name>
<dbReference type="AlphaFoldDB" id="A0A397Y7B6"/>
<feature type="non-terminal residue" evidence="3">
    <location>
        <position position="1"/>
    </location>
</feature>
<feature type="compositionally biased region" description="Polar residues" evidence="2">
    <location>
        <begin position="215"/>
        <end position="226"/>
    </location>
</feature>
<evidence type="ECO:0000256" key="1">
    <source>
        <dbReference type="SAM" id="Coils"/>
    </source>
</evidence>
<protein>
    <submittedName>
        <fullName evidence="3">Uncharacterized protein</fullName>
    </submittedName>
</protein>
<dbReference type="Proteomes" id="UP000264353">
    <property type="component" value="Chromosome A8"/>
</dbReference>
<feature type="compositionally biased region" description="Acidic residues" evidence="2">
    <location>
        <begin position="96"/>
        <end position="115"/>
    </location>
</feature>
<gene>
    <name evidence="3" type="ORF">BRARA_H00291</name>
</gene>
<sequence length="381" mass="42142">AREDVHTKNSYVLDGFSYAFQIWIMEGIPDIGSMGELFTFISSTGDFDVIADTEFLREDEKKDERVGRIVELINAKQDWTHFDWEVESLPAHMDLSDSEQDEPADVAEEPSEQEEATVVAGEPAVTAKRGKRKLIDPGAESRKKQLLCQRAAEHNSGVSSEMKTFIEGLFTASFNSFKEVVQKDIHERFDNLANEVSQLKEQVSQLKGLSETVGKGNTSEILSPSATIGKDQGPSSHSTGPPAGNGKGKASANVVPPPVRRSPRPVREDVQTDENEMMDFLKNLTKSARCVDKGTQDSLQEAMGNLSQASHVKGFDPSQHLDGDEPADFATPLSSFKPADWRPPTLKDVDSLEDRIHDPDYSLVFVPEASWGKLVDWTKTF</sequence>
<keyword evidence="1" id="KW-0175">Coiled coil</keyword>
<feature type="non-terminal residue" evidence="3">
    <location>
        <position position="381"/>
    </location>
</feature>
<organism evidence="3 4">
    <name type="scientific">Brassica campestris</name>
    <name type="common">Field mustard</name>
    <dbReference type="NCBI Taxonomy" id="3711"/>
    <lineage>
        <taxon>Eukaryota</taxon>
        <taxon>Viridiplantae</taxon>
        <taxon>Streptophyta</taxon>
        <taxon>Embryophyta</taxon>
        <taxon>Tracheophyta</taxon>
        <taxon>Spermatophyta</taxon>
        <taxon>Magnoliopsida</taxon>
        <taxon>eudicotyledons</taxon>
        <taxon>Gunneridae</taxon>
        <taxon>Pentapetalae</taxon>
        <taxon>rosids</taxon>
        <taxon>malvids</taxon>
        <taxon>Brassicales</taxon>
        <taxon>Brassicaceae</taxon>
        <taxon>Brassiceae</taxon>
        <taxon>Brassica</taxon>
    </lineage>
</organism>
<feature type="region of interest" description="Disordered" evidence="2">
    <location>
        <begin position="209"/>
        <end position="269"/>
    </location>
</feature>
<feature type="region of interest" description="Disordered" evidence="2">
    <location>
        <begin position="95"/>
        <end position="120"/>
    </location>
</feature>
<proteinExistence type="predicted"/>
<evidence type="ECO:0000256" key="2">
    <source>
        <dbReference type="SAM" id="MobiDB-lite"/>
    </source>
</evidence>
<evidence type="ECO:0000313" key="3">
    <source>
        <dbReference type="EMBL" id="RID49492.1"/>
    </source>
</evidence>